<keyword evidence="11" id="KW-1185">Reference proteome</keyword>
<comment type="caution">
    <text evidence="10">The sequence shown here is derived from an EMBL/GenBank/DDBJ whole genome shotgun (WGS) entry which is preliminary data.</text>
</comment>
<evidence type="ECO:0000259" key="9">
    <source>
        <dbReference type="Pfam" id="PF10475"/>
    </source>
</evidence>
<dbReference type="GO" id="GO:0042147">
    <property type="term" value="P:retrograde transport, endosome to Golgi"/>
    <property type="evidence" value="ECO:0007669"/>
    <property type="project" value="InterPro"/>
</dbReference>
<dbReference type="PANTHER" id="PTHR12965:SF0">
    <property type="entry name" value="VACUOLAR PROTEIN SORTING-ASSOCIATED PROTEIN 54"/>
    <property type="match status" value="1"/>
</dbReference>
<dbReference type="InterPro" id="IPR012501">
    <property type="entry name" value="Vps54_C"/>
</dbReference>
<evidence type="ECO:0000256" key="1">
    <source>
        <dbReference type="ARBA" id="ARBA00004601"/>
    </source>
</evidence>
<feature type="domain" description="Vacuolar protein sorting-associated protein 54 C-terminal" evidence="8">
    <location>
        <begin position="734"/>
        <end position="863"/>
    </location>
</feature>
<accession>A0AAN9TCB8</accession>
<dbReference type="InterPro" id="IPR019515">
    <property type="entry name" value="VPS54_N"/>
</dbReference>
<dbReference type="AlphaFoldDB" id="A0AAN9TCB8"/>
<dbReference type="GO" id="GO:0005829">
    <property type="term" value="C:cytosol"/>
    <property type="evidence" value="ECO:0007669"/>
    <property type="project" value="GOC"/>
</dbReference>
<gene>
    <name evidence="10" type="ORF">V9T40_010416</name>
</gene>
<keyword evidence="7" id="KW-0175">Coiled coil</keyword>
<keyword evidence="4" id="KW-0813">Transport</keyword>
<feature type="domain" description="Vacuolar protein sorting-associated protein 54 N-terminal" evidence="9">
    <location>
        <begin position="260"/>
        <end position="410"/>
    </location>
</feature>
<dbReference type="Pfam" id="PF07928">
    <property type="entry name" value="Vps54"/>
    <property type="match status" value="1"/>
</dbReference>
<keyword evidence="6" id="KW-0333">Golgi apparatus</keyword>
<comment type="similarity">
    <text evidence="2">Belongs to the VPS54 family.</text>
</comment>
<keyword evidence="5" id="KW-0653">Protein transport</keyword>
<comment type="subcellular location">
    <subcellularLocation>
        <location evidence="1">Golgi apparatus</location>
        <location evidence="1">trans-Golgi network</location>
    </subcellularLocation>
</comment>
<name>A0AAN9TCB8_9HEMI</name>
<sequence length="976" mass="111379">MDVADPTKKYDAECCICGTTGFITPEQFANHLRVNHCSQEGGSFVCLYGENKVCSSLPVEGISDADYEQHIYKHHVFAKNKYRRHKRQTSTISTLSDVSGDQDKWNVYSASQNLAAVLNNPHKIKQKDFFTKTWGEGFVEISHIPDPSFLPTISKQHFEPYLKKLIKRYKRRAKLKKRSNDSSNSSEILPNFSSLKSSPIEKLTYDVPEIFLRVSFDLSNPETFNFVFPCISECIKPTERTATDTISMNSPSNRPRLLQERLSYYLDLVEVQISKQVSSKSDAFFHTMTSHDALMENLSQTIHKVRTLRCKIQNIDDSLVKSSLKILKGIRSRNNYALVLKKLKIMATVYQTQPTVKLLLSTPDYVAALDLIYTTKDLLNNELAGIQCFRHLSSELNEVIKMIDALMTGELERYATADLNRPLLQSETFTLDKDKLMCIIMGMLRRQCFIFVDSYWRESCAAIKATIKQAVIEIVAESDSPVFHNTNEQISDALTLDEQLKLLTIEEWVLLLRNTANALKVLLQRIKNAYDVMHRAVHICSSNQVYVNGNSCKENHSLENDIECCLDEESTNIINNKLSHMISSACQYVCERYAHLLSKKSLTDDIDPKRVKNSTPNNNWLAEQATLTQLNEVSNYVDNLCEVCQTLNPDDGNFMTLKSAFKTEATKFMKKFHEERLKKIDIILENETWKQTQVPGEFQYLVNAISTKGKFITYKGDAKLKTGNRTSDILYVNEEKFVVIGTVLLLINVIAEYCVRAEEITLSVKCLLRYVTELLQLFNRKSCKLVLGGEAVSEKTGLKMITSSNLALLMRALQLILKLVPLIKKHFLNLLPDNSKAAVTCLDRVCDELRLHIKDISNKLLSIPSQIIATELKNWEAKPPVPSKSFQNLSRSLKKLYEAVSNILTPNDVHDLYRKINMNFKEVLRERIVTMNIVNNGGPQHGIVITELIFYLQDLKKINALPEMELNETSMNDIWN</sequence>
<dbReference type="GO" id="GO:0006896">
    <property type="term" value="P:Golgi to vacuole transport"/>
    <property type="evidence" value="ECO:0007669"/>
    <property type="project" value="TreeGrafter"/>
</dbReference>
<evidence type="ECO:0000256" key="6">
    <source>
        <dbReference type="ARBA" id="ARBA00023034"/>
    </source>
</evidence>
<dbReference type="GO" id="GO:0019905">
    <property type="term" value="F:syntaxin binding"/>
    <property type="evidence" value="ECO:0007669"/>
    <property type="project" value="TreeGrafter"/>
</dbReference>
<dbReference type="PANTHER" id="PTHR12965">
    <property type="entry name" value="VACUOLAR PROTEIN SORTING 54"/>
    <property type="match status" value="1"/>
</dbReference>
<evidence type="ECO:0000313" key="11">
    <source>
        <dbReference type="Proteomes" id="UP001367676"/>
    </source>
</evidence>
<dbReference type="Gene3D" id="1.20.1280.130">
    <property type="match status" value="1"/>
</dbReference>
<evidence type="ECO:0000256" key="7">
    <source>
        <dbReference type="ARBA" id="ARBA00023054"/>
    </source>
</evidence>
<dbReference type="Proteomes" id="UP001367676">
    <property type="component" value="Unassembled WGS sequence"/>
</dbReference>
<protein>
    <recommendedName>
        <fullName evidence="3">Vacuolar protein sorting-associated protein 54</fullName>
    </recommendedName>
</protein>
<evidence type="ECO:0000256" key="3">
    <source>
        <dbReference type="ARBA" id="ARBA00017665"/>
    </source>
</evidence>
<dbReference type="EMBL" id="JBBCAQ010000035">
    <property type="protein sequence ID" value="KAK7578211.1"/>
    <property type="molecule type" value="Genomic_DNA"/>
</dbReference>
<evidence type="ECO:0000256" key="2">
    <source>
        <dbReference type="ARBA" id="ARBA00009150"/>
    </source>
</evidence>
<evidence type="ECO:0000256" key="5">
    <source>
        <dbReference type="ARBA" id="ARBA00022927"/>
    </source>
</evidence>
<organism evidence="10 11">
    <name type="scientific">Parthenolecanium corni</name>
    <dbReference type="NCBI Taxonomy" id="536013"/>
    <lineage>
        <taxon>Eukaryota</taxon>
        <taxon>Metazoa</taxon>
        <taxon>Ecdysozoa</taxon>
        <taxon>Arthropoda</taxon>
        <taxon>Hexapoda</taxon>
        <taxon>Insecta</taxon>
        <taxon>Pterygota</taxon>
        <taxon>Neoptera</taxon>
        <taxon>Paraneoptera</taxon>
        <taxon>Hemiptera</taxon>
        <taxon>Sternorrhyncha</taxon>
        <taxon>Coccoidea</taxon>
        <taxon>Coccidae</taxon>
        <taxon>Parthenolecanium</taxon>
    </lineage>
</organism>
<dbReference type="InterPro" id="IPR039745">
    <property type="entry name" value="Vps54"/>
</dbReference>
<dbReference type="GO" id="GO:0000938">
    <property type="term" value="C:GARP complex"/>
    <property type="evidence" value="ECO:0007669"/>
    <property type="project" value="InterPro"/>
</dbReference>
<reference evidence="10 11" key="1">
    <citation type="submission" date="2024-03" db="EMBL/GenBank/DDBJ databases">
        <title>Adaptation during the transition from Ophiocordyceps entomopathogen to insect associate is accompanied by gene loss and intensified selection.</title>
        <authorList>
            <person name="Ward C.M."/>
            <person name="Onetto C.A."/>
            <person name="Borneman A.R."/>
        </authorList>
    </citation>
    <scope>NUCLEOTIDE SEQUENCE [LARGE SCALE GENOMIC DNA]</scope>
    <source>
        <strain evidence="10">AWRI1</strain>
        <tissue evidence="10">Single Adult Female</tissue>
    </source>
</reference>
<evidence type="ECO:0000313" key="10">
    <source>
        <dbReference type="EMBL" id="KAK7578211.1"/>
    </source>
</evidence>
<proteinExistence type="inferred from homology"/>
<evidence type="ECO:0000256" key="4">
    <source>
        <dbReference type="ARBA" id="ARBA00022448"/>
    </source>
</evidence>
<dbReference type="GO" id="GO:0015031">
    <property type="term" value="P:protein transport"/>
    <property type="evidence" value="ECO:0007669"/>
    <property type="project" value="UniProtKB-KW"/>
</dbReference>
<evidence type="ECO:0000259" key="8">
    <source>
        <dbReference type="Pfam" id="PF07928"/>
    </source>
</evidence>
<dbReference type="Pfam" id="PF10475">
    <property type="entry name" value="Vps54_N"/>
    <property type="match status" value="1"/>
</dbReference>